<name>A0AAD2CIG6_9STRA</name>
<evidence type="ECO:0000313" key="2">
    <source>
        <dbReference type="EMBL" id="CAJ1934942.1"/>
    </source>
</evidence>
<evidence type="ECO:0000313" key="3">
    <source>
        <dbReference type="Proteomes" id="UP001295423"/>
    </source>
</evidence>
<feature type="compositionally biased region" description="Acidic residues" evidence="1">
    <location>
        <begin position="53"/>
        <end position="72"/>
    </location>
</feature>
<gene>
    <name evidence="2" type="ORF">CYCCA115_LOCUS4278</name>
</gene>
<sequence length="245" mass="27125">MCSLPPSGMSRVSKRMMWRSVGDTWKMVQGMAMKKFVTDPALCRDMFFGGPNDDNEEYEAESEANPDAEPNADADANTADTANDDDYGEEAEASPDISTTAGYDDVAGAFCHMKWHPQMVEMHCYRIFGHVFFSTGLAFGDNTCPPNWDTVACARKQLAQYFWNQPDTIAAVSELIPTEIKTAPLPSPSEIRDFTPAEPDSRHRGVLNADGSRKSPLYDHHVDDVLYVEIGKNLMQAVCASIRAL</sequence>
<feature type="compositionally biased region" description="Acidic residues" evidence="1">
    <location>
        <begin position="82"/>
        <end position="93"/>
    </location>
</feature>
<evidence type="ECO:0000256" key="1">
    <source>
        <dbReference type="SAM" id="MobiDB-lite"/>
    </source>
</evidence>
<protein>
    <submittedName>
        <fullName evidence="2">Uncharacterized protein</fullName>
    </submittedName>
</protein>
<keyword evidence="3" id="KW-1185">Reference proteome</keyword>
<comment type="caution">
    <text evidence="2">The sequence shown here is derived from an EMBL/GenBank/DDBJ whole genome shotgun (WGS) entry which is preliminary data.</text>
</comment>
<organism evidence="2 3">
    <name type="scientific">Cylindrotheca closterium</name>
    <dbReference type="NCBI Taxonomy" id="2856"/>
    <lineage>
        <taxon>Eukaryota</taxon>
        <taxon>Sar</taxon>
        <taxon>Stramenopiles</taxon>
        <taxon>Ochrophyta</taxon>
        <taxon>Bacillariophyta</taxon>
        <taxon>Bacillariophyceae</taxon>
        <taxon>Bacillariophycidae</taxon>
        <taxon>Bacillariales</taxon>
        <taxon>Bacillariaceae</taxon>
        <taxon>Cylindrotheca</taxon>
    </lineage>
</organism>
<dbReference type="Proteomes" id="UP001295423">
    <property type="component" value="Unassembled WGS sequence"/>
</dbReference>
<dbReference type="AlphaFoldDB" id="A0AAD2CIG6"/>
<proteinExistence type="predicted"/>
<accession>A0AAD2CIG6</accession>
<dbReference type="EMBL" id="CAKOGP040000424">
    <property type="protein sequence ID" value="CAJ1934942.1"/>
    <property type="molecule type" value="Genomic_DNA"/>
</dbReference>
<reference evidence="2" key="1">
    <citation type="submission" date="2023-08" db="EMBL/GenBank/DDBJ databases">
        <authorList>
            <person name="Audoor S."/>
            <person name="Bilcke G."/>
        </authorList>
    </citation>
    <scope>NUCLEOTIDE SEQUENCE</scope>
</reference>
<feature type="region of interest" description="Disordered" evidence="1">
    <location>
        <begin position="53"/>
        <end position="99"/>
    </location>
</feature>